<name>A0ACD5GTT8_9CYAN</name>
<dbReference type="EMBL" id="CP182909">
    <property type="protein sequence ID" value="XPM64187.1"/>
    <property type="molecule type" value="Genomic_DNA"/>
</dbReference>
<sequence length="298" mass="34364">MRQTLIVLLAISLIVLFIFGFPILKKWQRQRIKQRHFPPLWQAIIENNVPIYLALNPQERRRLQGHIQVFLAEKQFIGCQGLQVTLEMKVTIAAVACLLLLNERGTYFPKLQSILIYPNTYFVKEVTSNDGYVVEETQVARLGESWNRDQLVLSWEQVQRDTQNWEDGHNVILHEFAHQLDQEDGRAEGVPILLQKSDYQFWSKVMLREYQNLCLKVEKGMKTTLDYYGATNPAEFFAVATETFLKSRANSEKSIPNSTNSCNGTINSIRFSGFKLAIFKFGCVGFRASTQPTRLSFC</sequence>
<organism evidence="1 2">
    <name type="scientific">Desertifilum tharense IPPAS B-1220</name>
    <dbReference type="NCBI Taxonomy" id="1781255"/>
    <lineage>
        <taxon>Bacteria</taxon>
        <taxon>Bacillati</taxon>
        <taxon>Cyanobacteriota</taxon>
        <taxon>Cyanophyceae</taxon>
        <taxon>Desertifilales</taxon>
        <taxon>Desertifilaceae</taxon>
        <taxon>Desertifilum</taxon>
    </lineage>
</organism>
<protein>
    <submittedName>
        <fullName evidence="1">Zinc-dependent peptidase</fullName>
    </submittedName>
</protein>
<gene>
    <name evidence="1" type="ORF">BH720_035270</name>
</gene>
<dbReference type="Proteomes" id="UP000095472">
    <property type="component" value="Chromosome"/>
</dbReference>
<reference evidence="1 2" key="1">
    <citation type="journal article" date="2016" name="Genome Announc.">
        <title>Draft Genome Sequence of the Thermotolerant Cyanobacterium Desertifilum sp. IPPAS B-1220.</title>
        <authorList>
            <person name="Mironov K.S."/>
            <person name="Sinetova M.A."/>
            <person name="Bolatkhan K."/>
            <person name="Zayadan B.K."/>
            <person name="Ustinova V.V."/>
            <person name="Kupriyanova E.V."/>
            <person name="Skrypnik A.N."/>
            <person name="Gogoleva N.E."/>
            <person name="Gogolev Y.V."/>
            <person name="Los D.A."/>
        </authorList>
    </citation>
    <scope>NUCLEOTIDE SEQUENCE [LARGE SCALE GENOMIC DNA]</scope>
    <source>
        <strain evidence="1 2">IPPAS B-1220</strain>
    </source>
</reference>
<evidence type="ECO:0000313" key="1">
    <source>
        <dbReference type="EMBL" id="XPM64187.1"/>
    </source>
</evidence>
<proteinExistence type="predicted"/>
<keyword evidence="2" id="KW-1185">Reference proteome</keyword>
<accession>A0ACD5GTT8</accession>
<evidence type="ECO:0000313" key="2">
    <source>
        <dbReference type="Proteomes" id="UP000095472"/>
    </source>
</evidence>